<reference evidence="9 10" key="1">
    <citation type="submission" date="2012-09" db="EMBL/GenBank/DDBJ databases">
        <title>Draft Genome Sequences of 6 Strains from Genus Thauera.</title>
        <authorList>
            <person name="Liu B."/>
            <person name="Shapleigh J.P."/>
            <person name="Frostegard A.H."/>
        </authorList>
    </citation>
    <scope>NUCLEOTIDE SEQUENCE [LARGE SCALE GENOMIC DNA]</scope>
    <source>
        <strain evidence="10">47Lol / DSM 12138</strain>
    </source>
</reference>
<dbReference type="PANTHER" id="PTHR43687:SF6">
    <property type="entry name" value="L-ASPARTATE SEMIALDEHYDE SULFURTRANSFERASE IRON-SULFUR SUBUNIT"/>
    <property type="match status" value="1"/>
</dbReference>
<evidence type="ECO:0000256" key="7">
    <source>
        <dbReference type="ARBA" id="ARBA00023014"/>
    </source>
</evidence>
<evidence type="ECO:0000313" key="10">
    <source>
        <dbReference type="Proteomes" id="UP000013232"/>
    </source>
</evidence>
<keyword evidence="3" id="KW-0479">Metal-binding</keyword>
<dbReference type="Pfam" id="PF14697">
    <property type="entry name" value="Fer4_21"/>
    <property type="match status" value="1"/>
</dbReference>
<evidence type="ECO:0000313" key="9">
    <source>
        <dbReference type="EMBL" id="ENO84677.1"/>
    </source>
</evidence>
<dbReference type="AlphaFoldDB" id="N6YQL8"/>
<comment type="caution">
    <text evidence="9">The sequence shown here is derived from an EMBL/GenBank/DDBJ whole genome shotgun (WGS) entry which is preliminary data.</text>
</comment>
<evidence type="ECO:0000256" key="3">
    <source>
        <dbReference type="ARBA" id="ARBA00022723"/>
    </source>
</evidence>
<dbReference type="InterPro" id="IPR017900">
    <property type="entry name" value="4Fe4S_Fe_S_CS"/>
</dbReference>
<dbReference type="OrthoDB" id="9794954at2"/>
<dbReference type="EMBL" id="AMXE01000097">
    <property type="protein sequence ID" value="ENO84677.1"/>
    <property type="molecule type" value="Genomic_DNA"/>
</dbReference>
<protein>
    <submittedName>
        <fullName evidence="9">Ferredoxin</fullName>
    </submittedName>
</protein>
<sequence length="95" mass="10392">MIELILDDRCIRCDKCVQVCPNEVFDALPGDLPAIARQAECHTCFLCEVYCPTAALYVSPYSRPEPALSAGELDELGLIGSYVRNSGWAPGARRS</sequence>
<dbReference type="GO" id="GO:0051539">
    <property type="term" value="F:4 iron, 4 sulfur cluster binding"/>
    <property type="evidence" value="ECO:0007669"/>
    <property type="project" value="UniProtKB-KW"/>
</dbReference>
<evidence type="ECO:0000259" key="8">
    <source>
        <dbReference type="PROSITE" id="PS51379"/>
    </source>
</evidence>
<evidence type="ECO:0000256" key="4">
    <source>
        <dbReference type="ARBA" id="ARBA00022737"/>
    </source>
</evidence>
<evidence type="ECO:0000256" key="6">
    <source>
        <dbReference type="ARBA" id="ARBA00023004"/>
    </source>
</evidence>
<dbReference type="SUPFAM" id="SSF54862">
    <property type="entry name" value="4Fe-4S ferredoxins"/>
    <property type="match status" value="1"/>
</dbReference>
<dbReference type="InterPro" id="IPR017896">
    <property type="entry name" value="4Fe4S_Fe-S-bd"/>
</dbReference>
<gene>
    <name evidence="9" type="ORF">C666_16825</name>
</gene>
<dbReference type="GO" id="GO:0046872">
    <property type="term" value="F:metal ion binding"/>
    <property type="evidence" value="ECO:0007669"/>
    <property type="project" value="UniProtKB-KW"/>
</dbReference>
<evidence type="ECO:0000256" key="5">
    <source>
        <dbReference type="ARBA" id="ARBA00022982"/>
    </source>
</evidence>
<dbReference type="PANTHER" id="PTHR43687">
    <property type="entry name" value="ADENYLYLSULFATE REDUCTASE, BETA SUBUNIT"/>
    <property type="match status" value="1"/>
</dbReference>
<dbReference type="RefSeq" id="WP_004344373.1">
    <property type="nucleotide sequence ID" value="NZ_AMXE01000097.1"/>
</dbReference>
<evidence type="ECO:0000256" key="2">
    <source>
        <dbReference type="ARBA" id="ARBA00022485"/>
    </source>
</evidence>
<keyword evidence="7" id="KW-0411">Iron-sulfur</keyword>
<name>N6YQL8_THAL4</name>
<dbReference type="eggNOG" id="COG1146">
    <property type="taxonomic scope" value="Bacteria"/>
</dbReference>
<organism evidence="9 10">
    <name type="scientific">Thauera linaloolentis (strain DSM 12138 / JCM 21573 / CCUG 41526 / CIP 105981 / IAM 15112 / NBRC 102519 / 47Lol)</name>
    <dbReference type="NCBI Taxonomy" id="1123367"/>
    <lineage>
        <taxon>Bacteria</taxon>
        <taxon>Pseudomonadati</taxon>
        <taxon>Pseudomonadota</taxon>
        <taxon>Betaproteobacteria</taxon>
        <taxon>Rhodocyclales</taxon>
        <taxon>Zoogloeaceae</taxon>
        <taxon>Thauera</taxon>
    </lineage>
</organism>
<feature type="domain" description="4Fe-4S ferredoxin-type" evidence="8">
    <location>
        <begin position="31"/>
        <end position="61"/>
    </location>
</feature>
<dbReference type="PROSITE" id="PS51379">
    <property type="entry name" value="4FE4S_FER_2"/>
    <property type="match status" value="2"/>
</dbReference>
<dbReference type="STRING" id="1123367.GCA_000621305_02188"/>
<keyword evidence="5" id="KW-0249">Electron transport</keyword>
<keyword evidence="10" id="KW-1185">Reference proteome</keyword>
<evidence type="ECO:0000256" key="1">
    <source>
        <dbReference type="ARBA" id="ARBA00022448"/>
    </source>
</evidence>
<keyword evidence="2" id="KW-0004">4Fe-4S</keyword>
<dbReference type="InterPro" id="IPR050572">
    <property type="entry name" value="Fe-S_Ferredoxin"/>
</dbReference>
<keyword evidence="6" id="KW-0408">Iron</keyword>
<accession>N6YQL8</accession>
<keyword evidence="1" id="KW-0813">Transport</keyword>
<proteinExistence type="predicted"/>
<dbReference type="PROSITE" id="PS00198">
    <property type="entry name" value="4FE4S_FER_1"/>
    <property type="match status" value="2"/>
</dbReference>
<feature type="domain" description="4Fe-4S ferredoxin-type" evidence="8">
    <location>
        <begin position="1"/>
        <end position="30"/>
    </location>
</feature>
<keyword evidence="4" id="KW-0677">Repeat</keyword>
<dbReference type="Proteomes" id="UP000013232">
    <property type="component" value="Unassembled WGS sequence"/>
</dbReference>
<dbReference type="Gene3D" id="3.30.70.20">
    <property type="match status" value="1"/>
</dbReference>